<evidence type="ECO:0000259" key="1">
    <source>
        <dbReference type="Pfam" id="PF09722"/>
    </source>
</evidence>
<accession>A0ABX2UN92</accession>
<evidence type="ECO:0000313" key="3">
    <source>
        <dbReference type="Proteomes" id="UP000077961"/>
    </source>
</evidence>
<dbReference type="Pfam" id="PF09722">
    <property type="entry name" value="Xre_MbcA_ParS_C"/>
    <property type="match status" value="1"/>
</dbReference>
<gene>
    <name evidence="2" type="ORF">A6V36_36335</name>
</gene>
<protein>
    <recommendedName>
        <fullName evidence="1">Antitoxin Xre/MbcA/ParS-like toxin-binding domain-containing protein</fullName>
    </recommendedName>
</protein>
<dbReference type="InterPro" id="IPR024467">
    <property type="entry name" value="Xre/MbcA/ParS-like_toxin-bd"/>
</dbReference>
<comment type="caution">
    <text evidence="2">The sequence shown here is derived from an EMBL/GenBank/DDBJ whole genome shotgun (WGS) entry which is preliminary data.</text>
</comment>
<sequence>MMLCGRYGPRVHIDFFRCLAQMVMSFFDHWNLSSEDQAFLLGLAPGNRDAMGRYREGARIGTTREEYERVGHLLGIHRNPRLLFLRNRDVAYGWMKMCNCASDGMTPVDAIREYGFAGLLMVRAYLDRVDPVRFVGEVACSLRFVITIVSCPVFPEHRR</sequence>
<feature type="domain" description="Antitoxin Xre/MbcA/ParS-like toxin-binding" evidence="1">
    <location>
        <begin position="87"/>
        <end position="129"/>
    </location>
</feature>
<dbReference type="Proteomes" id="UP000077961">
    <property type="component" value="Unassembled WGS sequence"/>
</dbReference>
<name>A0ABX2UN92_9BURK</name>
<organism evidence="2 3">
    <name type="scientific">Paraburkholderia ginsengiterrae</name>
    <dbReference type="NCBI Taxonomy" id="1462993"/>
    <lineage>
        <taxon>Bacteria</taxon>
        <taxon>Pseudomonadati</taxon>
        <taxon>Pseudomonadota</taxon>
        <taxon>Betaproteobacteria</taxon>
        <taxon>Burkholderiales</taxon>
        <taxon>Burkholderiaceae</taxon>
        <taxon>Paraburkholderia</taxon>
    </lineage>
</organism>
<keyword evidence="3" id="KW-1185">Reference proteome</keyword>
<dbReference type="EMBL" id="LXJZ01000204">
    <property type="protein sequence ID" value="OAJ54289.1"/>
    <property type="molecule type" value="Genomic_DNA"/>
</dbReference>
<reference evidence="2 3" key="1">
    <citation type="submission" date="2016-04" db="EMBL/GenBank/DDBJ databases">
        <title>Reclassification of Paraburkholderia panaciterrae (Farh et al. 2015) Dobritsa &amp; Samadpour 2016 as a later homotypic synonym of Paraburkholderia ginsengiterrae (Farh et al. 2015) Dobritsa &amp; Samadpour 2016.</title>
        <authorList>
            <person name="Dobritsa A.P."/>
            <person name="Kutumbaka K."/>
            <person name="Samadpour M."/>
        </authorList>
    </citation>
    <scope>NUCLEOTIDE SEQUENCE [LARGE SCALE GENOMIC DNA]</scope>
    <source>
        <strain evidence="2 3">DCY85-1</strain>
    </source>
</reference>
<evidence type="ECO:0000313" key="2">
    <source>
        <dbReference type="EMBL" id="OAJ54289.1"/>
    </source>
</evidence>
<proteinExistence type="predicted"/>